<evidence type="ECO:0000256" key="4">
    <source>
        <dbReference type="ARBA" id="ARBA00023315"/>
    </source>
</evidence>
<dbReference type="InterPro" id="IPR051321">
    <property type="entry name" value="PHA/PHB_synthase"/>
</dbReference>
<evidence type="ECO:0000256" key="2">
    <source>
        <dbReference type="ARBA" id="ARBA00022490"/>
    </source>
</evidence>
<dbReference type="Gene3D" id="3.40.50.1820">
    <property type="entry name" value="alpha/beta hydrolase"/>
    <property type="match status" value="1"/>
</dbReference>
<reference evidence="7 8" key="1">
    <citation type="submission" date="2021-04" db="EMBL/GenBank/DDBJ databases">
        <title>Magnetospirillum sulfuroxidans sp. nov., a facultative chemolithoautotrophic sulfur-oxidizing alphaproteobacterium isolated from freshwater sediment and proposals for Paramagetospirillum gen. nov., and Magnetospirillaceae fam. nov.</title>
        <authorList>
            <person name="Koziaeva V."/>
            <person name="Geelhoed J.S."/>
            <person name="Sorokin D.Y."/>
            <person name="Grouzdev D.S."/>
        </authorList>
    </citation>
    <scope>NUCLEOTIDE SEQUENCE [LARGE SCALE GENOMIC DNA]</scope>
    <source>
        <strain evidence="7 8">J10</strain>
    </source>
</reference>
<accession>A0ABS5I9U1</accession>
<protein>
    <submittedName>
        <fullName evidence="7">Class I poly(R)-hydroxyalkanoic acid synthase</fullName>
    </submittedName>
</protein>
<keyword evidence="2" id="KW-0963">Cytoplasm</keyword>
<comment type="subcellular location">
    <subcellularLocation>
        <location evidence="1">Cytoplasm</location>
    </subcellularLocation>
</comment>
<dbReference type="InterPro" id="IPR010941">
    <property type="entry name" value="PhaC_N"/>
</dbReference>
<dbReference type="Proteomes" id="UP000680714">
    <property type="component" value="Unassembled WGS sequence"/>
</dbReference>
<dbReference type="PANTHER" id="PTHR36837:SF5">
    <property type="entry name" value="POLY-3-HYDROXYBUTYRATE SYNTHASE"/>
    <property type="match status" value="1"/>
</dbReference>
<dbReference type="Pfam" id="PF00561">
    <property type="entry name" value="Abhydrolase_1"/>
    <property type="match status" value="1"/>
</dbReference>
<dbReference type="EMBL" id="JAGTUF010000003">
    <property type="protein sequence ID" value="MBR9971175.1"/>
    <property type="molecule type" value="Genomic_DNA"/>
</dbReference>
<proteinExistence type="predicted"/>
<organism evidence="7 8">
    <name type="scientific">Magnetospirillum sulfuroxidans</name>
    <dbReference type="NCBI Taxonomy" id="611300"/>
    <lineage>
        <taxon>Bacteria</taxon>
        <taxon>Pseudomonadati</taxon>
        <taxon>Pseudomonadota</taxon>
        <taxon>Alphaproteobacteria</taxon>
        <taxon>Rhodospirillales</taxon>
        <taxon>Rhodospirillaceae</taxon>
        <taxon>Magnetospirillum</taxon>
    </lineage>
</organism>
<dbReference type="InterPro" id="IPR000073">
    <property type="entry name" value="AB_hydrolase_1"/>
</dbReference>
<sequence>MAEEKGADVKVIDPTELSQAMSNIAERSQRIVADFVARQSAEPGTQNLDPLNIGNAFMEMTAKMMSDPAKLVEANLTLWNDYLALWQNTTRRLFGEHSEPVAKPEPADRRFKDEMWEENEVFDFIKQSYLLSARYMHGLVHGVEGLDDHTAQKVDFYTRQFVDAMAPSNFVLTNPEVLRATIESGGENLVKGLNNLLSDLERGKGKLSIKMTDYDAFKVGENIAVTPGKVVYQNDLMQLLQYTPSTETVAEKPLLIVPPWINKFYILDLRPKNSFIKWAVDQGHTVFVISWVNPDEHLATKDFTDYMKEGPLAALAAIEQATGHKEVNIVGYCLGGTLTACTLAYMAAKNLPGIASATLLTTMTDFAEPGELGVFIDEEQLVSLEAKMSEHGYLDGRDMAMTFNMLRANDLIWSFVVNNYLLGKDPFPFDLLYWNSDSTRMPAAMHSFYLRKMYQQNLLTKPGGISLDGVDIDLGKIKTPIYMLSAREDHIAPWTSTFALTQNSGGPVKFVLAASGHIAGVVNPPAANKYCYWTNSKKVKTPETWLNGAIQNEGSWWTDWHAWATKGCKQVPARVPGDGTLKVLEEGPGAYVKERAV</sequence>
<evidence type="ECO:0000313" key="7">
    <source>
        <dbReference type="EMBL" id="MBR9971175.1"/>
    </source>
</evidence>
<evidence type="ECO:0000259" key="6">
    <source>
        <dbReference type="Pfam" id="PF07167"/>
    </source>
</evidence>
<comment type="caution">
    <text evidence="7">The sequence shown here is derived from an EMBL/GenBank/DDBJ whole genome shotgun (WGS) entry which is preliminary data.</text>
</comment>
<dbReference type="RefSeq" id="WP_211546687.1">
    <property type="nucleotide sequence ID" value="NZ_JAGTUF010000003.1"/>
</dbReference>
<dbReference type="Pfam" id="PF07167">
    <property type="entry name" value="PhaC_N"/>
    <property type="match status" value="1"/>
</dbReference>
<evidence type="ECO:0000313" key="8">
    <source>
        <dbReference type="Proteomes" id="UP000680714"/>
    </source>
</evidence>
<keyword evidence="8" id="KW-1185">Reference proteome</keyword>
<keyword evidence="4" id="KW-0012">Acyltransferase</keyword>
<name>A0ABS5I9U1_9PROT</name>
<dbReference type="NCBIfam" id="TIGR01838">
    <property type="entry name" value="PHA_synth_I"/>
    <property type="match status" value="1"/>
</dbReference>
<feature type="domain" description="Poly-beta-hydroxybutyrate polymerase N-terminal" evidence="6">
    <location>
        <begin position="108"/>
        <end position="279"/>
    </location>
</feature>
<evidence type="ECO:0000259" key="5">
    <source>
        <dbReference type="Pfam" id="PF00561"/>
    </source>
</evidence>
<dbReference type="SUPFAM" id="SSF53474">
    <property type="entry name" value="alpha/beta-Hydrolases"/>
    <property type="match status" value="1"/>
</dbReference>
<gene>
    <name evidence="7" type="primary">phaC</name>
    <name evidence="7" type="ORF">KEC16_05550</name>
</gene>
<keyword evidence="3" id="KW-0808">Transferase</keyword>
<feature type="domain" description="AB hydrolase-1" evidence="5">
    <location>
        <begin position="281"/>
        <end position="521"/>
    </location>
</feature>
<dbReference type="InterPro" id="IPR029058">
    <property type="entry name" value="AB_hydrolase_fold"/>
</dbReference>
<evidence type="ECO:0000256" key="1">
    <source>
        <dbReference type="ARBA" id="ARBA00004496"/>
    </source>
</evidence>
<dbReference type="PANTHER" id="PTHR36837">
    <property type="entry name" value="POLY(3-HYDROXYALKANOATE) POLYMERASE SUBUNIT PHAC"/>
    <property type="match status" value="1"/>
</dbReference>
<dbReference type="InterPro" id="IPR010963">
    <property type="entry name" value="PHA_synth_I"/>
</dbReference>
<evidence type="ECO:0000256" key="3">
    <source>
        <dbReference type="ARBA" id="ARBA00022679"/>
    </source>
</evidence>